<gene>
    <name evidence="3" type="ORF">GCM10010449_17100</name>
</gene>
<protein>
    <recommendedName>
        <fullName evidence="5">Alkaline shock response membrane anchor protein AmaP</fullName>
    </recommendedName>
</protein>
<name>A0ABP6MDH0_9ACTN</name>
<organism evidence="3 4">
    <name type="scientific">Streptomyces rectiviolaceus</name>
    <dbReference type="NCBI Taxonomy" id="332591"/>
    <lineage>
        <taxon>Bacteria</taxon>
        <taxon>Bacillati</taxon>
        <taxon>Actinomycetota</taxon>
        <taxon>Actinomycetes</taxon>
        <taxon>Kitasatosporales</taxon>
        <taxon>Streptomycetaceae</taxon>
        <taxon>Streptomyces</taxon>
    </lineage>
</organism>
<keyword evidence="2" id="KW-0732">Signal</keyword>
<evidence type="ECO:0000313" key="3">
    <source>
        <dbReference type="EMBL" id="GAA3093946.1"/>
    </source>
</evidence>
<sequence>MSRLRNGANRSTLLCAAAVLLVAGATLASATAPVRDRLPSALPRIGADRVWLDQELLGRWRDHGWWPPVVIAALAVGAVLFLCWAAAQIRTGRLRELPLGQPGVTLSATALATAMTERARAVDGVARAHVRLLGRPRRLRARITLVLDPDASPEAVLRELARDTVAEARAAAAPRALVADVRVTARPHRARRIH</sequence>
<evidence type="ECO:0000313" key="4">
    <source>
        <dbReference type="Proteomes" id="UP001501637"/>
    </source>
</evidence>
<evidence type="ECO:0000256" key="2">
    <source>
        <dbReference type="SAM" id="SignalP"/>
    </source>
</evidence>
<dbReference type="RefSeq" id="WP_344519908.1">
    <property type="nucleotide sequence ID" value="NZ_BAAAUG010000024.1"/>
</dbReference>
<keyword evidence="1" id="KW-0472">Membrane</keyword>
<keyword evidence="4" id="KW-1185">Reference proteome</keyword>
<dbReference type="Proteomes" id="UP001501637">
    <property type="component" value="Unassembled WGS sequence"/>
</dbReference>
<evidence type="ECO:0000256" key="1">
    <source>
        <dbReference type="SAM" id="Phobius"/>
    </source>
</evidence>
<keyword evidence="1" id="KW-0812">Transmembrane</keyword>
<evidence type="ECO:0008006" key="5">
    <source>
        <dbReference type="Google" id="ProtNLM"/>
    </source>
</evidence>
<reference evidence="4" key="1">
    <citation type="journal article" date="2019" name="Int. J. Syst. Evol. Microbiol.">
        <title>The Global Catalogue of Microorganisms (GCM) 10K type strain sequencing project: providing services to taxonomists for standard genome sequencing and annotation.</title>
        <authorList>
            <consortium name="The Broad Institute Genomics Platform"/>
            <consortium name="The Broad Institute Genome Sequencing Center for Infectious Disease"/>
            <person name="Wu L."/>
            <person name="Ma J."/>
        </authorList>
    </citation>
    <scope>NUCLEOTIDE SEQUENCE [LARGE SCALE GENOMIC DNA]</scope>
    <source>
        <strain evidence="4">JCM 9092</strain>
    </source>
</reference>
<dbReference type="EMBL" id="BAAAUG010000024">
    <property type="protein sequence ID" value="GAA3093946.1"/>
    <property type="molecule type" value="Genomic_DNA"/>
</dbReference>
<feature type="signal peptide" evidence="2">
    <location>
        <begin position="1"/>
        <end position="30"/>
    </location>
</feature>
<comment type="caution">
    <text evidence="3">The sequence shown here is derived from an EMBL/GenBank/DDBJ whole genome shotgun (WGS) entry which is preliminary data.</text>
</comment>
<feature type="transmembrane region" description="Helical" evidence="1">
    <location>
        <begin position="65"/>
        <end position="87"/>
    </location>
</feature>
<proteinExistence type="predicted"/>
<accession>A0ABP6MDH0</accession>
<feature type="chain" id="PRO_5047240298" description="Alkaline shock response membrane anchor protein AmaP" evidence="2">
    <location>
        <begin position="31"/>
        <end position="194"/>
    </location>
</feature>
<keyword evidence="1" id="KW-1133">Transmembrane helix</keyword>